<comment type="caution">
    <text evidence="1">The sequence shown here is derived from an EMBL/GenBank/DDBJ whole genome shotgun (WGS) entry which is preliminary data.</text>
</comment>
<reference evidence="1 2" key="1">
    <citation type="journal article" date="2016" name="Nat. Commun.">
        <title>Thousands of microbial genomes shed light on interconnected biogeochemical processes in an aquifer system.</title>
        <authorList>
            <person name="Anantharaman K."/>
            <person name="Brown C.T."/>
            <person name="Hug L.A."/>
            <person name="Sharon I."/>
            <person name="Castelle C.J."/>
            <person name="Probst A.J."/>
            <person name="Thomas B.C."/>
            <person name="Singh A."/>
            <person name="Wilkins M.J."/>
            <person name="Karaoz U."/>
            <person name="Brodie E.L."/>
            <person name="Williams K.H."/>
            <person name="Hubbard S.S."/>
            <person name="Banfield J.F."/>
        </authorList>
    </citation>
    <scope>NUCLEOTIDE SEQUENCE [LARGE SCALE GENOMIC DNA]</scope>
</reference>
<dbReference type="Proteomes" id="UP000185874">
    <property type="component" value="Unassembled WGS sequence"/>
</dbReference>
<protein>
    <submittedName>
        <fullName evidence="1">Uncharacterized protein</fullName>
    </submittedName>
</protein>
<proteinExistence type="predicted"/>
<name>A0A1F7SGL1_9BACT</name>
<evidence type="ECO:0000313" key="1">
    <source>
        <dbReference type="EMBL" id="OGL52895.1"/>
    </source>
</evidence>
<accession>A0A1F7SGL1</accession>
<gene>
    <name evidence="1" type="ORF">A3K55_02140</name>
</gene>
<sequence length="76" mass="8392">MANKTATVEAEVLIYCRTAGELAACVGRRCTRKLHVSGDGVGGENDKYGEHYVRPCRRSGRRVLWKKNEIPIAGCL</sequence>
<organism evidence="1 2">
    <name type="scientific">Candidatus Shapirobacteria bacterium RBG_13_44_7</name>
    <dbReference type="NCBI Taxonomy" id="1802149"/>
    <lineage>
        <taxon>Bacteria</taxon>
        <taxon>Candidatus Shapironibacteriota</taxon>
    </lineage>
</organism>
<dbReference type="AlphaFoldDB" id="A0A1F7SGL1"/>
<dbReference type="EMBL" id="MGDJ01000021">
    <property type="protein sequence ID" value="OGL52895.1"/>
    <property type="molecule type" value="Genomic_DNA"/>
</dbReference>
<evidence type="ECO:0000313" key="2">
    <source>
        <dbReference type="Proteomes" id="UP000185874"/>
    </source>
</evidence>